<keyword evidence="3" id="KW-0809">Transit peptide</keyword>
<organism evidence="6 7">
    <name type="scientific">Golovinomyces cichoracearum</name>
    <dbReference type="NCBI Taxonomy" id="62708"/>
    <lineage>
        <taxon>Eukaryota</taxon>
        <taxon>Fungi</taxon>
        <taxon>Dikarya</taxon>
        <taxon>Ascomycota</taxon>
        <taxon>Pezizomycotina</taxon>
        <taxon>Leotiomycetes</taxon>
        <taxon>Erysiphales</taxon>
        <taxon>Erysiphaceae</taxon>
        <taxon>Golovinomyces</taxon>
    </lineage>
</organism>
<evidence type="ECO:0000256" key="2">
    <source>
        <dbReference type="ARBA" id="ARBA00009116"/>
    </source>
</evidence>
<comment type="similarity">
    <text evidence="2">Belongs to the ATP11 family.</text>
</comment>
<feature type="region of interest" description="Disordered" evidence="5">
    <location>
        <begin position="100"/>
        <end position="137"/>
    </location>
</feature>
<proteinExistence type="inferred from homology"/>
<dbReference type="InterPro" id="IPR010591">
    <property type="entry name" value="ATP11"/>
</dbReference>
<dbReference type="Proteomes" id="UP000283383">
    <property type="component" value="Unassembled WGS sequence"/>
</dbReference>
<feature type="compositionally biased region" description="Low complexity" evidence="5">
    <location>
        <begin position="125"/>
        <end position="137"/>
    </location>
</feature>
<dbReference type="GO" id="GO:0005739">
    <property type="term" value="C:mitochondrion"/>
    <property type="evidence" value="ECO:0007669"/>
    <property type="project" value="UniProtKB-SubCell"/>
</dbReference>
<dbReference type="AlphaFoldDB" id="A0A420JB50"/>
<evidence type="ECO:0000313" key="7">
    <source>
        <dbReference type="Proteomes" id="UP000283383"/>
    </source>
</evidence>
<protein>
    <submittedName>
        <fullName evidence="6">Protein ATP11, mitochondrial</fullName>
    </submittedName>
</protein>
<evidence type="ECO:0000256" key="3">
    <source>
        <dbReference type="ARBA" id="ARBA00022946"/>
    </source>
</evidence>
<dbReference type="STRING" id="62708.A0A420JB50"/>
<comment type="subcellular location">
    <subcellularLocation>
        <location evidence="1">Mitochondrion</location>
    </subcellularLocation>
</comment>
<dbReference type="GO" id="GO:0033615">
    <property type="term" value="P:mitochondrial proton-transporting ATP synthase complex assembly"/>
    <property type="evidence" value="ECO:0007669"/>
    <property type="project" value="TreeGrafter"/>
</dbReference>
<evidence type="ECO:0000256" key="1">
    <source>
        <dbReference type="ARBA" id="ARBA00004173"/>
    </source>
</evidence>
<reference evidence="6 7" key="1">
    <citation type="journal article" date="2018" name="BMC Genomics">
        <title>Comparative genome analyses reveal sequence features reflecting distinct modes of host-adaptation between dicot and monocot powdery mildew.</title>
        <authorList>
            <person name="Wu Y."/>
            <person name="Ma X."/>
            <person name="Pan Z."/>
            <person name="Kale S.D."/>
            <person name="Song Y."/>
            <person name="King H."/>
            <person name="Zhang Q."/>
            <person name="Presley C."/>
            <person name="Deng X."/>
            <person name="Wei C.I."/>
            <person name="Xiao S."/>
        </authorList>
    </citation>
    <scope>NUCLEOTIDE SEQUENCE [LARGE SCALE GENOMIC DNA]</scope>
    <source>
        <strain evidence="6">UMSG3</strain>
    </source>
</reference>
<gene>
    <name evidence="6" type="ORF">GcM3_004001</name>
</gene>
<dbReference type="Pfam" id="PF06644">
    <property type="entry name" value="ATP11"/>
    <property type="match status" value="1"/>
</dbReference>
<evidence type="ECO:0000313" key="6">
    <source>
        <dbReference type="EMBL" id="RKF83991.1"/>
    </source>
</evidence>
<dbReference type="PANTHER" id="PTHR13126:SF0">
    <property type="entry name" value="ATP SYNTHASE MITOCHONDRIAL F1 COMPLEX ASSEMBLY FACTOR 1"/>
    <property type="match status" value="1"/>
</dbReference>
<keyword evidence="7" id="KW-1185">Reference proteome</keyword>
<evidence type="ECO:0000256" key="5">
    <source>
        <dbReference type="SAM" id="MobiDB-lite"/>
    </source>
</evidence>
<sequence>MIINPVSLTRNSVSRASLYPRLIQKRWAQVHDIRIRLLGTQRNQIFEKYKAKLDLKAKEIEIFKVDEKLIRGFLITRHGLQDTQELRELYREKIEKLRTESAPQIHLPSSPSTSSLMTKDPPEISSPSQPLQSLSSSRSHLSSASAVKSLTAYLDVEKMSALPIKDIETIWRLRNLKNAHSLCAMIPLPLYREMERMARKYPSFILPLPREDQGAEIHYLQWTFPAENVVTVLITHLAEYKLRGEYSQPHTTITHHLELAEKKEIILLRGEVIEGKGVTVDEAKWLLLCLQRFYGGLGQENERAKRREMIEMFGRGDVNFRIEDLLQEAEKIV</sequence>
<accession>A0A420JB50</accession>
<dbReference type="PANTHER" id="PTHR13126">
    <property type="entry name" value="CHAPERONE ATP11"/>
    <property type="match status" value="1"/>
</dbReference>
<keyword evidence="4" id="KW-0496">Mitochondrion</keyword>
<name>A0A420JB50_9PEZI</name>
<dbReference type="EMBL" id="MCBQ01000417">
    <property type="protein sequence ID" value="RKF83991.1"/>
    <property type="molecule type" value="Genomic_DNA"/>
</dbReference>
<evidence type="ECO:0000256" key="4">
    <source>
        <dbReference type="ARBA" id="ARBA00023128"/>
    </source>
</evidence>
<feature type="compositionally biased region" description="Low complexity" evidence="5">
    <location>
        <begin position="107"/>
        <end position="118"/>
    </location>
</feature>
<comment type="caution">
    <text evidence="6">The sequence shown here is derived from an EMBL/GenBank/DDBJ whole genome shotgun (WGS) entry which is preliminary data.</text>
</comment>